<evidence type="ECO:0000313" key="3">
    <source>
        <dbReference type="Proteomes" id="UP001432014"/>
    </source>
</evidence>
<sequence length="100" mass="10301">MKLRSLLDLLRRPAHPAPAAPPDAPCPAEDSVYLPAEPPAPDTDPGDLWCARPAAADPAALAAALEGAVAARQAALDAAWARSEDPWRALHAQPGTVPAT</sequence>
<organism evidence="2 3">
    <name type="scientific">Kitasatospora herbaricolor</name>
    <dbReference type="NCBI Taxonomy" id="68217"/>
    <lineage>
        <taxon>Bacteria</taxon>
        <taxon>Bacillati</taxon>
        <taxon>Actinomycetota</taxon>
        <taxon>Actinomycetes</taxon>
        <taxon>Kitasatosporales</taxon>
        <taxon>Streptomycetaceae</taxon>
        <taxon>Kitasatospora</taxon>
    </lineage>
</organism>
<evidence type="ECO:0000256" key="1">
    <source>
        <dbReference type="SAM" id="MobiDB-lite"/>
    </source>
</evidence>
<dbReference type="RefSeq" id="WP_329501494.1">
    <property type="nucleotide sequence ID" value="NZ_CP108461.1"/>
</dbReference>
<reference evidence="2 3" key="1">
    <citation type="submission" date="2022-10" db="EMBL/GenBank/DDBJ databases">
        <title>The complete genomes of actinobacterial strains from the NBC collection.</title>
        <authorList>
            <person name="Joergensen T.S."/>
            <person name="Alvarez Arevalo M."/>
            <person name="Sterndorff E.B."/>
            <person name="Faurdal D."/>
            <person name="Vuksanovic O."/>
            <person name="Mourched A.-S."/>
            <person name="Charusanti P."/>
            <person name="Shaw S."/>
            <person name="Blin K."/>
            <person name="Weber T."/>
        </authorList>
    </citation>
    <scope>NUCLEOTIDE SEQUENCE [LARGE SCALE GENOMIC DNA]</scope>
    <source>
        <strain evidence="2 3">NBC_01247</strain>
        <plasmid evidence="2 3">unnamed1</plasmid>
    </source>
</reference>
<keyword evidence="3" id="KW-1185">Reference proteome</keyword>
<proteinExistence type="predicted"/>
<keyword evidence="2" id="KW-0614">Plasmid</keyword>
<dbReference type="Proteomes" id="UP001432014">
    <property type="component" value="Plasmid unnamed1"/>
</dbReference>
<feature type="compositionally biased region" description="Pro residues" evidence="1">
    <location>
        <begin position="15"/>
        <end position="25"/>
    </location>
</feature>
<geneLocation type="plasmid" evidence="2 3">
    <name>unnamed1</name>
</geneLocation>
<accession>A0ABZ1WLV4</accession>
<protein>
    <submittedName>
        <fullName evidence="2">Uncharacterized protein</fullName>
    </submittedName>
</protein>
<evidence type="ECO:0000313" key="2">
    <source>
        <dbReference type="EMBL" id="WUS61897.1"/>
    </source>
</evidence>
<name>A0ABZ1WLV4_9ACTN</name>
<feature type="region of interest" description="Disordered" evidence="1">
    <location>
        <begin position="12"/>
        <end position="51"/>
    </location>
</feature>
<gene>
    <name evidence="2" type="ORF">OG469_41180</name>
</gene>
<dbReference type="EMBL" id="CP108483">
    <property type="protein sequence ID" value="WUS61897.1"/>
    <property type="molecule type" value="Genomic_DNA"/>
</dbReference>